<dbReference type="InterPro" id="IPR032675">
    <property type="entry name" value="LRR_dom_sf"/>
</dbReference>
<comment type="caution">
    <text evidence="3">The sequence shown here is derived from an EMBL/GenBank/DDBJ whole genome shotgun (WGS) entry which is preliminary data.</text>
</comment>
<dbReference type="InterPro" id="IPR023299">
    <property type="entry name" value="ATPase_P-typ_cyto_dom_N"/>
</dbReference>
<proteinExistence type="predicted"/>
<evidence type="ECO:0000256" key="2">
    <source>
        <dbReference type="SAM" id="Phobius"/>
    </source>
</evidence>
<dbReference type="PRINTS" id="PR00119">
    <property type="entry name" value="CATATPASE"/>
</dbReference>
<keyword evidence="4" id="KW-1185">Reference proteome</keyword>
<dbReference type="GO" id="GO:0000166">
    <property type="term" value="F:nucleotide binding"/>
    <property type="evidence" value="ECO:0007669"/>
    <property type="project" value="InterPro"/>
</dbReference>
<keyword evidence="1" id="KW-0460">Magnesium</keyword>
<dbReference type="EMBL" id="JAUIZM010000011">
    <property type="protein sequence ID" value="KAK1354137.1"/>
    <property type="molecule type" value="Genomic_DNA"/>
</dbReference>
<protein>
    <submittedName>
        <fullName evidence="3">Uncharacterized protein</fullName>
    </submittedName>
</protein>
<organism evidence="3 4">
    <name type="scientific">Heracleum sosnowskyi</name>
    <dbReference type="NCBI Taxonomy" id="360622"/>
    <lineage>
        <taxon>Eukaryota</taxon>
        <taxon>Viridiplantae</taxon>
        <taxon>Streptophyta</taxon>
        <taxon>Embryophyta</taxon>
        <taxon>Tracheophyta</taxon>
        <taxon>Spermatophyta</taxon>
        <taxon>Magnoliopsida</taxon>
        <taxon>eudicotyledons</taxon>
        <taxon>Gunneridae</taxon>
        <taxon>Pentapetalae</taxon>
        <taxon>asterids</taxon>
        <taxon>campanulids</taxon>
        <taxon>Apiales</taxon>
        <taxon>Apiaceae</taxon>
        <taxon>Apioideae</taxon>
        <taxon>apioid superclade</taxon>
        <taxon>Tordylieae</taxon>
        <taxon>Tordyliinae</taxon>
        <taxon>Heracleum</taxon>
    </lineage>
</organism>
<keyword evidence="2" id="KW-0472">Membrane</keyword>
<dbReference type="Pfam" id="PF00560">
    <property type="entry name" value="LRR_1"/>
    <property type="match status" value="1"/>
</dbReference>
<dbReference type="PANTHER" id="PTHR42861">
    <property type="entry name" value="CALCIUM-TRANSPORTING ATPASE"/>
    <property type="match status" value="1"/>
</dbReference>
<dbReference type="Gene3D" id="3.40.1110.10">
    <property type="entry name" value="Calcium-transporting ATPase, cytoplasmic domain N"/>
    <property type="match status" value="1"/>
</dbReference>
<evidence type="ECO:0000256" key="1">
    <source>
        <dbReference type="ARBA" id="ARBA00022842"/>
    </source>
</evidence>
<feature type="transmembrane region" description="Helical" evidence="2">
    <location>
        <begin position="42"/>
        <end position="62"/>
    </location>
</feature>
<evidence type="ECO:0000313" key="3">
    <source>
        <dbReference type="EMBL" id="KAK1354137.1"/>
    </source>
</evidence>
<dbReference type="Proteomes" id="UP001237642">
    <property type="component" value="Unassembled WGS sequence"/>
</dbReference>
<keyword evidence="2" id="KW-0812">Transmembrane</keyword>
<dbReference type="Gene3D" id="3.40.50.1000">
    <property type="entry name" value="HAD superfamily/HAD-like"/>
    <property type="match status" value="1"/>
</dbReference>
<reference evidence="3" key="2">
    <citation type="submission" date="2023-05" db="EMBL/GenBank/DDBJ databases">
        <authorList>
            <person name="Schelkunov M.I."/>
        </authorList>
    </citation>
    <scope>NUCLEOTIDE SEQUENCE</scope>
    <source>
        <strain evidence="3">Hsosn_3</strain>
        <tissue evidence="3">Leaf</tissue>
    </source>
</reference>
<accession>A0AAD8LZL4</accession>
<keyword evidence="2" id="KW-1133">Transmembrane helix</keyword>
<reference evidence="3" key="1">
    <citation type="submission" date="2023-02" db="EMBL/GenBank/DDBJ databases">
        <title>Genome of toxic invasive species Heracleum sosnowskyi carries increased number of genes despite the absence of recent whole-genome duplications.</title>
        <authorList>
            <person name="Schelkunov M."/>
            <person name="Shtratnikova V."/>
            <person name="Makarenko M."/>
            <person name="Klepikova A."/>
            <person name="Omelchenko D."/>
            <person name="Novikova G."/>
            <person name="Obukhova E."/>
            <person name="Bogdanov V."/>
            <person name="Penin A."/>
            <person name="Logacheva M."/>
        </authorList>
    </citation>
    <scope>NUCLEOTIDE SEQUENCE</scope>
    <source>
        <strain evidence="3">Hsosn_3</strain>
        <tissue evidence="3">Leaf</tissue>
    </source>
</reference>
<feature type="transmembrane region" description="Helical" evidence="2">
    <location>
        <begin position="18"/>
        <end position="36"/>
    </location>
</feature>
<gene>
    <name evidence="3" type="ORF">POM88_047393</name>
</gene>
<dbReference type="Gene3D" id="3.80.10.10">
    <property type="entry name" value="Ribonuclease Inhibitor"/>
    <property type="match status" value="1"/>
</dbReference>
<dbReference type="AlphaFoldDB" id="A0AAD8LZL4"/>
<name>A0AAD8LZL4_9APIA</name>
<sequence>MQQLLIGAPINWGIQNQFILFAGIRLGILASVIVMATNFTPVLSILHILIYWLLAVTSLWSYGTCLRTRRWLCLDMMVLNLAGNQILGEGSDLSGMASISFLNISNNVFQGSVVDVFQGPLEVIDLSNNQLQGHVSQELQYLNEKYTVHWKVADMRIICIRLQRSEKQNEIMAVQPNQSFRDGFSIGGMSQDILGVDFKIQGSHVPYNVADFSTQIPSLAWNKSEIEKRVHTMMDKFANLLSQVPENTKDSAGGPWEFVGLMPLFDPPRHDSAETTGRALEVGVSVKMITGEILIHIFEGY</sequence>
<evidence type="ECO:0000313" key="4">
    <source>
        <dbReference type="Proteomes" id="UP001237642"/>
    </source>
</evidence>
<dbReference type="InterPro" id="IPR001611">
    <property type="entry name" value="Leu-rich_rpt"/>
</dbReference>
<dbReference type="InterPro" id="IPR023214">
    <property type="entry name" value="HAD_sf"/>
</dbReference>
<dbReference type="SUPFAM" id="SSF52058">
    <property type="entry name" value="L domain-like"/>
    <property type="match status" value="1"/>
</dbReference>